<evidence type="ECO:0000313" key="2">
    <source>
        <dbReference type="Proteomes" id="UP000248021"/>
    </source>
</evidence>
<name>A0A2V3UAS4_9HYPH</name>
<gene>
    <name evidence="1" type="ORF">C7450_103141</name>
</gene>
<reference evidence="1 2" key="1">
    <citation type="submission" date="2018-05" db="EMBL/GenBank/DDBJ databases">
        <title>Genomic Encyclopedia of Type Strains, Phase IV (KMG-IV): sequencing the most valuable type-strain genomes for metagenomic binning, comparative biology and taxonomic classification.</title>
        <authorList>
            <person name="Goeker M."/>
        </authorList>
    </citation>
    <scope>NUCLEOTIDE SEQUENCE [LARGE SCALE GENOMIC DNA]</scope>
    <source>
        <strain evidence="1 2">DSM 6462</strain>
    </source>
</reference>
<sequence>MDSNQDIRLLLQDVGSTMNAHLKQWHARGQTTQEIDASLLSFATQIAGATIGIVCGHYVDSGRVLSESLPEAVAQIATIAASALEKEETRQAGVQ</sequence>
<keyword evidence="2" id="KW-1185">Reference proteome</keyword>
<dbReference type="EMBL" id="QJJK01000003">
    <property type="protein sequence ID" value="PXW61624.1"/>
    <property type="molecule type" value="Genomic_DNA"/>
</dbReference>
<dbReference type="RefSeq" id="WP_110373932.1">
    <property type="nucleotide sequence ID" value="NZ_JAHBRY010000001.1"/>
</dbReference>
<organism evidence="1 2">
    <name type="scientific">Chelatococcus asaccharovorans</name>
    <dbReference type="NCBI Taxonomy" id="28210"/>
    <lineage>
        <taxon>Bacteria</taxon>
        <taxon>Pseudomonadati</taxon>
        <taxon>Pseudomonadota</taxon>
        <taxon>Alphaproteobacteria</taxon>
        <taxon>Hyphomicrobiales</taxon>
        <taxon>Chelatococcaceae</taxon>
        <taxon>Chelatococcus</taxon>
    </lineage>
</organism>
<evidence type="ECO:0000313" key="1">
    <source>
        <dbReference type="EMBL" id="PXW61624.1"/>
    </source>
</evidence>
<proteinExistence type="predicted"/>
<dbReference type="Proteomes" id="UP000248021">
    <property type="component" value="Unassembled WGS sequence"/>
</dbReference>
<protein>
    <submittedName>
        <fullName evidence="1">Uncharacterized protein</fullName>
    </submittedName>
</protein>
<comment type="caution">
    <text evidence="1">The sequence shown here is derived from an EMBL/GenBank/DDBJ whole genome shotgun (WGS) entry which is preliminary data.</text>
</comment>
<dbReference type="AlphaFoldDB" id="A0A2V3UAS4"/>
<accession>A0A2V3UAS4</accession>